<keyword evidence="4" id="KW-1185">Reference proteome</keyword>
<dbReference type="PANTHER" id="PTHR43316">
    <property type="entry name" value="HYDROLASE, HALOACID DELAHOGENASE-RELATED"/>
    <property type="match status" value="1"/>
</dbReference>
<name>A0A1G9YPF7_9EURY</name>
<dbReference type="EMBL" id="FNIA01000015">
    <property type="protein sequence ID" value="SDN10892.1"/>
    <property type="molecule type" value="Genomic_DNA"/>
</dbReference>
<dbReference type="InterPro" id="IPR051540">
    <property type="entry name" value="S-2-haloacid_dehalogenase"/>
</dbReference>
<dbReference type="PRINTS" id="PR00413">
    <property type="entry name" value="HADHALOGNASE"/>
</dbReference>
<dbReference type="Gene3D" id="1.10.150.240">
    <property type="entry name" value="Putative phosphatase, domain 2"/>
    <property type="match status" value="1"/>
</dbReference>
<dbReference type="InterPro" id="IPR023214">
    <property type="entry name" value="HAD_sf"/>
</dbReference>
<dbReference type="Pfam" id="PF00702">
    <property type="entry name" value="Hydrolase"/>
    <property type="match status" value="1"/>
</dbReference>
<proteinExistence type="inferred from homology"/>
<dbReference type="Gene3D" id="3.40.50.1000">
    <property type="entry name" value="HAD superfamily/HAD-like"/>
    <property type="match status" value="1"/>
</dbReference>
<dbReference type="SUPFAM" id="SSF56784">
    <property type="entry name" value="HAD-like"/>
    <property type="match status" value="1"/>
</dbReference>
<sequence>MSLDPSRVGTVTFDSYGTLVDVTAAREALADRVSEPEPVSRLWRSRSLEYTFLANQIDGYVPFYDILRDALDYALLTNGVSLSEEERGAVLAVYHELDVFADVRESIERLHDAGVPTYILSNGDPELLASMVAHADIGGLIADVISADEVRTFKPAAELYRHAAGRTGTPIDEILHVTAGWFDVFGAVNAGMQAAWVDRAGTPWEPFGPSPDLRVESLAAVADVLVGAD</sequence>
<dbReference type="InterPro" id="IPR023198">
    <property type="entry name" value="PGP-like_dom2"/>
</dbReference>
<gene>
    <name evidence="3" type="ORF">SAMN05192554_11569</name>
</gene>
<dbReference type="NCBIfam" id="TIGR01428">
    <property type="entry name" value="HAD_type_II"/>
    <property type="match status" value="1"/>
</dbReference>
<dbReference type="NCBIfam" id="TIGR01493">
    <property type="entry name" value="HAD-SF-IA-v2"/>
    <property type="match status" value="1"/>
</dbReference>
<dbReference type="Proteomes" id="UP000199370">
    <property type="component" value="Unassembled WGS sequence"/>
</dbReference>
<dbReference type="InterPro" id="IPR006328">
    <property type="entry name" value="2-HAD"/>
</dbReference>
<dbReference type="InterPro" id="IPR006439">
    <property type="entry name" value="HAD-SF_hydro_IA"/>
</dbReference>
<reference evidence="3 4" key="1">
    <citation type="submission" date="2016-10" db="EMBL/GenBank/DDBJ databases">
        <authorList>
            <person name="de Groot N.N."/>
        </authorList>
    </citation>
    <scope>NUCLEOTIDE SEQUENCE [LARGE SCALE GENOMIC DNA]</scope>
    <source>
        <strain evidence="4">EB21,IBRC-M 10013,KCTC 4048</strain>
    </source>
</reference>
<keyword evidence="2" id="KW-0378">Hydrolase</keyword>
<dbReference type="STRING" id="996166.SAMN05192554_11569"/>
<dbReference type="GO" id="GO:0019120">
    <property type="term" value="F:hydrolase activity, acting on acid halide bonds, in C-halide compounds"/>
    <property type="evidence" value="ECO:0007669"/>
    <property type="project" value="InterPro"/>
</dbReference>
<evidence type="ECO:0000256" key="1">
    <source>
        <dbReference type="ARBA" id="ARBA00008106"/>
    </source>
</evidence>
<protein>
    <submittedName>
        <fullName evidence="3">2-haloacid dehalogenase</fullName>
    </submittedName>
</protein>
<dbReference type="OrthoDB" id="316978at2157"/>
<dbReference type="RefSeq" id="WP_089734660.1">
    <property type="nucleotide sequence ID" value="NZ_FNIA01000015.1"/>
</dbReference>
<dbReference type="InterPro" id="IPR036412">
    <property type="entry name" value="HAD-like_sf"/>
</dbReference>
<organism evidence="3 4">
    <name type="scientific">Haloarchaeobius iranensis</name>
    <dbReference type="NCBI Taxonomy" id="996166"/>
    <lineage>
        <taxon>Archaea</taxon>
        <taxon>Methanobacteriati</taxon>
        <taxon>Methanobacteriota</taxon>
        <taxon>Stenosarchaea group</taxon>
        <taxon>Halobacteria</taxon>
        <taxon>Halobacteriales</taxon>
        <taxon>Halorubellaceae</taxon>
        <taxon>Haloarchaeobius</taxon>
    </lineage>
</organism>
<dbReference type="PANTHER" id="PTHR43316:SF3">
    <property type="entry name" value="HALOACID DEHALOGENASE, TYPE II (AFU_ORTHOLOGUE AFUA_2G07750)-RELATED"/>
    <property type="match status" value="1"/>
</dbReference>
<evidence type="ECO:0000256" key="2">
    <source>
        <dbReference type="ARBA" id="ARBA00022801"/>
    </source>
</evidence>
<dbReference type="AlphaFoldDB" id="A0A1G9YPF7"/>
<comment type="similarity">
    <text evidence="1">Belongs to the HAD-like hydrolase superfamily. S-2-haloalkanoic acid dehalogenase family.</text>
</comment>
<accession>A0A1G9YPF7</accession>
<dbReference type="SFLD" id="SFLDG01129">
    <property type="entry name" value="C1.5:_HAD__Beta-PGM__Phosphata"/>
    <property type="match status" value="1"/>
</dbReference>
<evidence type="ECO:0000313" key="3">
    <source>
        <dbReference type="EMBL" id="SDN10892.1"/>
    </source>
</evidence>
<dbReference type="SFLD" id="SFLDS00003">
    <property type="entry name" value="Haloacid_Dehalogenase"/>
    <property type="match status" value="1"/>
</dbReference>
<dbReference type="CDD" id="cd02588">
    <property type="entry name" value="HAD_L2-DEX"/>
    <property type="match status" value="1"/>
</dbReference>
<evidence type="ECO:0000313" key="4">
    <source>
        <dbReference type="Proteomes" id="UP000199370"/>
    </source>
</evidence>